<feature type="transmembrane region" description="Helical" evidence="2">
    <location>
        <begin position="261"/>
        <end position="282"/>
    </location>
</feature>
<name>A0A4Q2DZH8_9AGAR</name>
<feature type="region of interest" description="Disordered" evidence="1">
    <location>
        <begin position="296"/>
        <end position="318"/>
    </location>
</feature>
<organism evidence="3 4">
    <name type="scientific">Candolleomyces aberdarensis</name>
    <dbReference type="NCBI Taxonomy" id="2316362"/>
    <lineage>
        <taxon>Eukaryota</taxon>
        <taxon>Fungi</taxon>
        <taxon>Dikarya</taxon>
        <taxon>Basidiomycota</taxon>
        <taxon>Agaricomycotina</taxon>
        <taxon>Agaricomycetes</taxon>
        <taxon>Agaricomycetidae</taxon>
        <taxon>Agaricales</taxon>
        <taxon>Agaricineae</taxon>
        <taxon>Psathyrellaceae</taxon>
        <taxon>Candolleomyces</taxon>
    </lineage>
</organism>
<feature type="transmembrane region" description="Helical" evidence="2">
    <location>
        <begin position="50"/>
        <end position="72"/>
    </location>
</feature>
<evidence type="ECO:0000313" key="3">
    <source>
        <dbReference type="EMBL" id="RXW24962.1"/>
    </source>
</evidence>
<feature type="transmembrane region" description="Helical" evidence="2">
    <location>
        <begin position="149"/>
        <end position="167"/>
    </location>
</feature>
<feature type="transmembrane region" description="Helical" evidence="2">
    <location>
        <begin position="9"/>
        <end position="30"/>
    </location>
</feature>
<sequence>MTHTSPCSYLVWSTMTALVGAFLIFHLWSFDRFKCVRWNNGPNNGAFKRIMTYSYLISVPLIFTYTMGMTIIKYREGFIAHPLYGIIPKPHQLWDRPAHDSIFPLMLVFSIAWGLEMVTHLEELCFWLFLVNSGSSQQDWFRSLYFRTWIVGSVVAVVYMPLVTIFTRDDPLRSEAYTFLAGSIGSLSLTLWFTPILWTFPGFLDNLRREGVDTTTIVRLTKFSELNTIRVVFRYLFTVPLLILGIDGVRPHHHINEKMWATVVLAGFGCAVSSAITLVIFFPRSIEGEIATADAKREKRRARKQGINSQNTAPSLHREIVQDAPFDQRTRARSGETYLLTSSPVKQNLSLPLDDRTDEETRSYAISLADSRKFEDMSMEQHSQPKPLTPLRPNRRHGGDIELGGMGVLTEENLSLHNLHHSSVNHMVSNFTSPIDFAYQTQKVGYHGNGSRLTFTQK</sequence>
<protein>
    <submittedName>
        <fullName evidence="3">Uncharacterized protein</fullName>
    </submittedName>
</protein>
<evidence type="ECO:0000256" key="2">
    <source>
        <dbReference type="SAM" id="Phobius"/>
    </source>
</evidence>
<keyword evidence="2" id="KW-1133">Transmembrane helix</keyword>
<gene>
    <name evidence="3" type="ORF">EST38_g860</name>
</gene>
<feature type="region of interest" description="Disordered" evidence="1">
    <location>
        <begin position="375"/>
        <end position="395"/>
    </location>
</feature>
<keyword evidence="2" id="KW-0812">Transmembrane</keyword>
<dbReference type="AlphaFoldDB" id="A0A4Q2DZH8"/>
<reference evidence="3 4" key="1">
    <citation type="submission" date="2019-01" db="EMBL/GenBank/DDBJ databases">
        <title>Draft genome sequence of Psathyrella aberdarensis IHI B618.</title>
        <authorList>
            <person name="Buettner E."/>
            <person name="Kellner H."/>
        </authorList>
    </citation>
    <scope>NUCLEOTIDE SEQUENCE [LARGE SCALE GENOMIC DNA]</scope>
    <source>
        <strain evidence="3 4">IHI B618</strain>
    </source>
</reference>
<keyword evidence="4" id="KW-1185">Reference proteome</keyword>
<dbReference type="STRING" id="2316362.A0A4Q2DZH8"/>
<feature type="transmembrane region" description="Helical" evidence="2">
    <location>
        <begin position="232"/>
        <end position="249"/>
    </location>
</feature>
<proteinExistence type="predicted"/>
<evidence type="ECO:0000313" key="4">
    <source>
        <dbReference type="Proteomes" id="UP000290288"/>
    </source>
</evidence>
<comment type="caution">
    <text evidence="3">The sequence shown here is derived from an EMBL/GenBank/DDBJ whole genome shotgun (WGS) entry which is preliminary data.</text>
</comment>
<dbReference type="EMBL" id="SDEE01000011">
    <property type="protein sequence ID" value="RXW24962.1"/>
    <property type="molecule type" value="Genomic_DNA"/>
</dbReference>
<keyword evidence="2" id="KW-0472">Membrane</keyword>
<dbReference type="Proteomes" id="UP000290288">
    <property type="component" value="Unassembled WGS sequence"/>
</dbReference>
<feature type="transmembrane region" description="Helical" evidence="2">
    <location>
        <begin position="102"/>
        <end position="129"/>
    </location>
</feature>
<feature type="transmembrane region" description="Helical" evidence="2">
    <location>
        <begin position="179"/>
        <end position="200"/>
    </location>
</feature>
<dbReference type="OrthoDB" id="2384193at2759"/>
<accession>A0A4Q2DZH8</accession>
<evidence type="ECO:0000256" key="1">
    <source>
        <dbReference type="SAM" id="MobiDB-lite"/>
    </source>
</evidence>